<gene>
    <name evidence="2" type="ORF">BD324DRAFT_629902</name>
</gene>
<dbReference type="OrthoDB" id="10261524at2759"/>
<dbReference type="RefSeq" id="XP_021870156.1">
    <property type="nucleotide sequence ID" value="XM_022016270.1"/>
</dbReference>
<feature type="region of interest" description="Disordered" evidence="1">
    <location>
        <begin position="171"/>
        <end position="196"/>
    </location>
</feature>
<feature type="region of interest" description="Disordered" evidence="1">
    <location>
        <begin position="127"/>
        <end position="151"/>
    </location>
</feature>
<organism evidence="2 3">
    <name type="scientific">Kockovaella imperatae</name>
    <dbReference type="NCBI Taxonomy" id="4999"/>
    <lineage>
        <taxon>Eukaryota</taxon>
        <taxon>Fungi</taxon>
        <taxon>Dikarya</taxon>
        <taxon>Basidiomycota</taxon>
        <taxon>Agaricomycotina</taxon>
        <taxon>Tremellomycetes</taxon>
        <taxon>Tremellales</taxon>
        <taxon>Cuniculitremaceae</taxon>
        <taxon>Kockovaella</taxon>
    </lineage>
</organism>
<name>A0A1Y1UER8_9TREE</name>
<dbReference type="InterPro" id="IPR016813">
    <property type="entry name" value="NADH_Ub_cplx-1_21kDa"/>
</dbReference>
<evidence type="ECO:0000313" key="2">
    <source>
        <dbReference type="EMBL" id="ORX36027.1"/>
    </source>
</evidence>
<sequence>MRAAFVLRNAAKSAGATPEPMSADHTLYHVSSTGFWKRFRDTLAINPQISTGLPLPTQHRYPPPGSRPERYATPATAASDVAFNPYWKRDARRNYPQTSFVTQNKLSSLLIASPSVASIPAPKTEIETPRNASAISPQSADSTGNIVPTSAPPSLDTVIAKLPEGKAFIGSGIQTGQGSGLPPTPPKLGPKWIPQPGEEIPRAPYAYFPMVGYK</sequence>
<proteinExistence type="predicted"/>
<dbReference type="PIRSF" id="PIRSF022976">
    <property type="entry name" value="NADH_Oxi_21kDa"/>
    <property type="match status" value="1"/>
</dbReference>
<protein>
    <recommendedName>
        <fullName evidence="4">NADH-ubiquinone oxidoreductase 21.3 kDa subunit</fullName>
    </recommendedName>
</protein>
<dbReference type="CDD" id="cd22849">
    <property type="entry name" value="NuzM"/>
    <property type="match status" value="1"/>
</dbReference>
<dbReference type="PANTHER" id="PTHR37325">
    <property type="entry name" value="OXIDOREDUCTASE 21 KDA SUBUNIT, PUTATIVE (AFU_ORTHOLOGUE AFUA_4G05910)-RELATED"/>
    <property type="match status" value="1"/>
</dbReference>
<feature type="region of interest" description="Disordered" evidence="1">
    <location>
        <begin position="49"/>
        <end position="72"/>
    </location>
</feature>
<dbReference type="Proteomes" id="UP000193218">
    <property type="component" value="Unassembled WGS sequence"/>
</dbReference>
<feature type="compositionally biased region" description="Polar residues" evidence="1">
    <location>
        <begin position="130"/>
        <end position="148"/>
    </location>
</feature>
<dbReference type="GeneID" id="33558079"/>
<dbReference type="InParanoid" id="A0A1Y1UER8"/>
<comment type="caution">
    <text evidence="2">The sequence shown here is derived from an EMBL/GenBank/DDBJ whole genome shotgun (WGS) entry which is preliminary data.</text>
</comment>
<dbReference type="PANTHER" id="PTHR37325:SF1">
    <property type="entry name" value="OXIDOREDUCTASE 21 KDA SUBUNIT, PUTATIVE (AFU_ORTHOLOGUE AFUA_4G05910)-RELATED"/>
    <property type="match status" value="1"/>
</dbReference>
<evidence type="ECO:0008006" key="4">
    <source>
        <dbReference type="Google" id="ProtNLM"/>
    </source>
</evidence>
<dbReference type="STRING" id="4999.A0A1Y1UER8"/>
<keyword evidence="3" id="KW-1185">Reference proteome</keyword>
<evidence type="ECO:0000256" key="1">
    <source>
        <dbReference type="SAM" id="MobiDB-lite"/>
    </source>
</evidence>
<dbReference type="EMBL" id="NBSH01000009">
    <property type="protein sequence ID" value="ORX36027.1"/>
    <property type="molecule type" value="Genomic_DNA"/>
</dbReference>
<dbReference type="AlphaFoldDB" id="A0A1Y1UER8"/>
<evidence type="ECO:0000313" key="3">
    <source>
        <dbReference type="Proteomes" id="UP000193218"/>
    </source>
</evidence>
<reference evidence="2 3" key="1">
    <citation type="submission" date="2017-03" db="EMBL/GenBank/DDBJ databases">
        <title>Widespread Adenine N6-methylation of Active Genes in Fungi.</title>
        <authorList>
            <consortium name="DOE Joint Genome Institute"/>
            <person name="Mondo S.J."/>
            <person name="Dannebaum R.O."/>
            <person name="Kuo R.C."/>
            <person name="Louie K.B."/>
            <person name="Bewick A.J."/>
            <person name="Labutti K."/>
            <person name="Haridas S."/>
            <person name="Kuo A."/>
            <person name="Salamov A."/>
            <person name="Ahrendt S.R."/>
            <person name="Lau R."/>
            <person name="Bowen B.P."/>
            <person name="Lipzen A."/>
            <person name="Sullivan W."/>
            <person name="Andreopoulos W.B."/>
            <person name="Clum A."/>
            <person name="Lindquist E."/>
            <person name="Daum C."/>
            <person name="Northen T.R."/>
            <person name="Ramamoorthy G."/>
            <person name="Schmitz R.J."/>
            <person name="Gryganskyi A."/>
            <person name="Culley D."/>
            <person name="Magnuson J."/>
            <person name="James T.Y."/>
            <person name="O'Malley M.A."/>
            <person name="Stajich J.E."/>
            <person name="Spatafora J.W."/>
            <person name="Visel A."/>
            <person name="Grigoriev I.V."/>
        </authorList>
    </citation>
    <scope>NUCLEOTIDE SEQUENCE [LARGE SCALE GENOMIC DNA]</scope>
    <source>
        <strain evidence="2 3">NRRL Y-17943</strain>
    </source>
</reference>
<accession>A0A1Y1UER8</accession>